<dbReference type="AlphaFoldDB" id="A0A509EHE5"/>
<feature type="chain" id="PRO_5021468440" description="Alkaline proteinase inhibitor/ Outer membrane lipoprotein Omp19 domain-containing protein" evidence="3">
    <location>
        <begin position="20"/>
        <end position="225"/>
    </location>
</feature>
<feature type="signal peptide" evidence="3">
    <location>
        <begin position="1"/>
        <end position="19"/>
    </location>
</feature>
<keyword evidence="6" id="KW-1185">Reference proteome</keyword>
<dbReference type="Gene3D" id="2.40.128.10">
    <property type="match status" value="2"/>
</dbReference>
<gene>
    <name evidence="5" type="ORF">MET9862_03676</name>
</gene>
<protein>
    <recommendedName>
        <fullName evidence="4">Alkaline proteinase inhibitor/ Outer membrane lipoprotein Omp19 domain-containing protein</fullName>
    </recommendedName>
</protein>
<feature type="region of interest" description="Disordered" evidence="2">
    <location>
        <begin position="200"/>
        <end position="225"/>
    </location>
</feature>
<evidence type="ECO:0000259" key="4">
    <source>
        <dbReference type="Pfam" id="PF02974"/>
    </source>
</evidence>
<evidence type="ECO:0000256" key="3">
    <source>
        <dbReference type="SAM" id="SignalP"/>
    </source>
</evidence>
<dbReference type="RefSeq" id="WP_142584335.1">
    <property type="nucleotide sequence ID" value="NZ_CABFPH010000058.1"/>
</dbReference>
<dbReference type="OrthoDB" id="8017359at2"/>
<sequence length="225" mass="23918">MPRFLLAAWLTLSTVAAHAAPIPDFIKDTVGEWLVATDDGKPGCRIALAAERAGKNWRATPAANCAVRLVAVGRAAAWNYDGGVRLFAADGKLLLEFGEDETTIMKTSFETPPVHFMVKAAPGVDQAPYAPALTGSWVLRRPGGSALCPLTFSKGPKDEATELTLKTGTPCDPAVARLRLDSARVEDFKLMLYGKPETSLALEPSGPESYAKAAGGKPLEMVRPP</sequence>
<dbReference type="GO" id="GO:0004866">
    <property type="term" value="F:endopeptidase inhibitor activity"/>
    <property type="evidence" value="ECO:0007669"/>
    <property type="project" value="InterPro"/>
</dbReference>
<accession>A0A509EHE5</accession>
<organism evidence="5 6">
    <name type="scientific">Methylobacterium symbioticum</name>
    <dbReference type="NCBI Taxonomy" id="2584084"/>
    <lineage>
        <taxon>Bacteria</taxon>
        <taxon>Pseudomonadati</taxon>
        <taxon>Pseudomonadota</taxon>
        <taxon>Alphaproteobacteria</taxon>
        <taxon>Hyphomicrobiales</taxon>
        <taxon>Methylobacteriaceae</taxon>
        <taxon>Methylobacterium</taxon>
    </lineage>
</organism>
<proteinExistence type="predicted"/>
<reference evidence="5 6" key="1">
    <citation type="submission" date="2019-06" db="EMBL/GenBank/DDBJ databases">
        <authorList>
            <person name="Rodrigo-Torres L."/>
            <person name="Arahal R. D."/>
            <person name="Lucena T."/>
        </authorList>
    </citation>
    <scope>NUCLEOTIDE SEQUENCE [LARGE SCALE GENOMIC DNA]</scope>
    <source>
        <strain evidence="5 6">SB0023/3</strain>
    </source>
</reference>
<dbReference type="InterPro" id="IPR021140">
    <property type="entry name" value="Inh/Omp19"/>
</dbReference>
<keyword evidence="1 3" id="KW-0732">Signal</keyword>
<dbReference type="EMBL" id="CABFPH010000058">
    <property type="protein sequence ID" value="VUD73064.1"/>
    <property type="molecule type" value="Genomic_DNA"/>
</dbReference>
<evidence type="ECO:0000256" key="2">
    <source>
        <dbReference type="SAM" id="MobiDB-lite"/>
    </source>
</evidence>
<dbReference type="InterPro" id="IPR016085">
    <property type="entry name" value="Protease_inh_B-barrel_dom"/>
</dbReference>
<dbReference type="Pfam" id="PF02974">
    <property type="entry name" value="Inh"/>
    <property type="match status" value="1"/>
</dbReference>
<evidence type="ECO:0000256" key="1">
    <source>
        <dbReference type="ARBA" id="ARBA00022729"/>
    </source>
</evidence>
<feature type="domain" description="Alkaline proteinase inhibitor/ Outer membrane lipoprotein Omp19" evidence="4">
    <location>
        <begin position="28"/>
        <end position="102"/>
    </location>
</feature>
<name>A0A509EHE5_9HYPH</name>
<evidence type="ECO:0000313" key="6">
    <source>
        <dbReference type="Proteomes" id="UP000410984"/>
    </source>
</evidence>
<dbReference type="Proteomes" id="UP000410984">
    <property type="component" value="Unassembled WGS sequence"/>
</dbReference>
<evidence type="ECO:0000313" key="5">
    <source>
        <dbReference type="EMBL" id="VUD73064.1"/>
    </source>
</evidence>
<dbReference type="SUPFAM" id="SSF50882">
    <property type="entry name" value="beta-Barrel protease inhibitors"/>
    <property type="match status" value="2"/>
</dbReference>